<comment type="similarity">
    <text evidence="1">Belongs to the tannase family.</text>
</comment>
<evidence type="ECO:0000256" key="5">
    <source>
        <dbReference type="ARBA" id="ARBA00022801"/>
    </source>
</evidence>
<evidence type="ECO:0000256" key="4">
    <source>
        <dbReference type="ARBA" id="ARBA00022729"/>
    </source>
</evidence>
<keyword evidence="9" id="KW-1185">Reference proteome</keyword>
<proteinExistence type="inferred from homology"/>
<dbReference type="SUPFAM" id="SSF53474">
    <property type="entry name" value="alpha/beta-Hydrolases"/>
    <property type="match status" value="1"/>
</dbReference>
<evidence type="ECO:0000256" key="2">
    <source>
        <dbReference type="ARBA" id="ARBA00022487"/>
    </source>
</evidence>
<evidence type="ECO:0000256" key="7">
    <source>
        <dbReference type="ARBA" id="ARBA00023157"/>
    </source>
</evidence>
<evidence type="ECO:0000256" key="6">
    <source>
        <dbReference type="ARBA" id="ARBA00022837"/>
    </source>
</evidence>
<dbReference type="GO" id="GO:0046872">
    <property type="term" value="F:metal ion binding"/>
    <property type="evidence" value="ECO:0007669"/>
    <property type="project" value="UniProtKB-KW"/>
</dbReference>
<keyword evidence="4" id="KW-0732">Signal</keyword>
<evidence type="ECO:0000313" key="8">
    <source>
        <dbReference type="EMBL" id="ARN19594.1"/>
    </source>
</evidence>
<protein>
    <recommendedName>
        <fullName evidence="10">Feruloyl esterase</fullName>
    </recommendedName>
</protein>
<dbReference type="KEGG" id="rgu:A4W93_06510"/>
<keyword evidence="7" id="KW-1015">Disulfide bond</keyword>
<keyword evidence="5" id="KW-0378">Hydrolase</keyword>
<dbReference type="PANTHER" id="PTHR33938:SF15">
    <property type="entry name" value="FERULOYL ESTERASE B-RELATED"/>
    <property type="match status" value="1"/>
</dbReference>
<evidence type="ECO:0008006" key="10">
    <source>
        <dbReference type="Google" id="ProtNLM"/>
    </source>
</evidence>
<dbReference type="EMBL" id="CP015118">
    <property type="protein sequence ID" value="ARN19594.1"/>
    <property type="molecule type" value="Genomic_DNA"/>
</dbReference>
<dbReference type="InterPro" id="IPR011118">
    <property type="entry name" value="Tannase/feruloyl_esterase"/>
</dbReference>
<dbReference type="Gene3D" id="3.40.50.1820">
    <property type="entry name" value="alpha/beta hydrolase"/>
    <property type="match status" value="1"/>
</dbReference>
<dbReference type="AlphaFoldDB" id="A0A1W6L5Q7"/>
<dbReference type="Pfam" id="PF07519">
    <property type="entry name" value="Tannase"/>
    <property type="match status" value="1"/>
</dbReference>
<dbReference type="GO" id="GO:0052689">
    <property type="term" value="F:carboxylic ester hydrolase activity"/>
    <property type="evidence" value="ECO:0007669"/>
    <property type="project" value="UniProtKB-KW"/>
</dbReference>
<dbReference type="PANTHER" id="PTHR33938">
    <property type="entry name" value="FERULOYL ESTERASE B-RELATED"/>
    <property type="match status" value="1"/>
</dbReference>
<dbReference type="InterPro" id="IPR029058">
    <property type="entry name" value="AB_hydrolase_fold"/>
</dbReference>
<sequence length="461" mass="50038">MGTGQIHGAESLEKGQALGGVMSAKASTSLCRVQLRLRPTPNSDIRAEAWLPYTWNGKLLSYGGGGFSGGIAQSEGLMNASSAQGYATATSDLGHAVSATARWAHRQPDKVDDFGHRANHEIAFAVKQLIEIFYKAPVRHAYFQGCSGGGREALMEVSRYPEDYDGVIAGSPAMNFGEIMAQMIWNSQILATAPTLHTKLPAVHQAVLQACDRLDGVDDGVLENPTQCRFDPAVLRCKVFDTAACLNAAELSALRKLYDGPRLATGEHLIAGPALGSEGAGWVMSSIMTSIGGPEYYRWLVHGDPRWDATRFDLDRDYPLARSRTGHITDSSSGDIDAFVQRGGKLILYHGWADTLISAHNTVRYHETVRNKLGPRTDDSVRLFMAPGMPHCGEGADMLQALEDWVERGQAPQRVILATRTSSWVGTRAATHPLCPWPQAARYNGQGSTRDADNFTCVQQP</sequence>
<name>A0A1W6L5Q7_9BURK</name>
<keyword evidence="3" id="KW-0479">Metal-binding</keyword>
<keyword evidence="2" id="KW-0719">Serine esterase</keyword>
<dbReference type="STRING" id="946333.A4W93_06510"/>
<accession>A0A1W6L5Q7</accession>
<evidence type="ECO:0000313" key="9">
    <source>
        <dbReference type="Proteomes" id="UP000193427"/>
    </source>
</evidence>
<organism evidence="8 9">
    <name type="scientific">Piscinibacter gummiphilus</name>
    <dbReference type="NCBI Taxonomy" id="946333"/>
    <lineage>
        <taxon>Bacteria</taxon>
        <taxon>Pseudomonadati</taxon>
        <taxon>Pseudomonadota</taxon>
        <taxon>Betaproteobacteria</taxon>
        <taxon>Burkholderiales</taxon>
        <taxon>Sphaerotilaceae</taxon>
        <taxon>Piscinibacter</taxon>
    </lineage>
</organism>
<evidence type="ECO:0000256" key="3">
    <source>
        <dbReference type="ARBA" id="ARBA00022723"/>
    </source>
</evidence>
<evidence type="ECO:0000256" key="1">
    <source>
        <dbReference type="ARBA" id="ARBA00006249"/>
    </source>
</evidence>
<reference evidence="8 9" key="1">
    <citation type="submission" date="2016-04" db="EMBL/GenBank/DDBJ databases">
        <title>Complete genome sequence of natural rubber-degrading, novel Gram-negative bacterium, Rhizobacter gummiphilus strain NS21.</title>
        <authorList>
            <person name="Tabata M."/>
            <person name="Kasai D."/>
            <person name="Fukuda M."/>
        </authorList>
    </citation>
    <scope>NUCLEOTIDE SEQUENCE [LARGE SCALE GENOMIC DNA]</scope>
    <source>
        <strain evidence="8 9">NS21</strain>
    </source>
</reference>
<dbReference type="Proteomes" id="UP000193427">
    <property type="component" value="Chromosome"/>
</dbReference>
<keyword evidence="6" id="KW-0106">Calcium</keyword>
<gene>
    <name evidence="8" type="ORF">A4W93_06510</name>
</gene>